<evidence type="ECO:0000313" key="2">
    <source>
        <dbReference type="EMBL" id="MBW12134.1"/>
    </source>
</evidence>
<proteinExistence type="predicted"/>
<dbReference type="InterPro" id="IPR022048">
    <property type="entry name" value="Envelope_fusion-like"/>
</dbReference>
<keyword evidence="1" id="KW-0812">Transmembrane</keyword>
<feature type="transmembrane region" description="Helical" evidence="1">
    <location>
        <begin position="523"/>
        <end position="547"/>
    </location>
</feature>
<keyword evidence="1" id="KW-1133">Transmembrane helix</keyword>
<dbReference type="AlphaFoldDB" id="A0A2H8TDG9"/>
<protein>
    <submittedName>
        <fullName evidence="2">Envelope fusion protein</fullName>
    </submittedName>
</protein>
<dbReference type="EMBL" id="GFXV01000329">
    <property type="protein sequence ID" value="MBW12134.1"/>
    <property type="molecule type" value="Transcribed_RNA"/>
</dbReference>
<evidence type="ECO:0000256" key="1">
    <source>
        <dbReference type="SAM" id="Phobius"/>
    </source>
</evidence>
<organism evidence="2">
    <name type="scientific">Melanaphis sacchari</name>
    <dbReference type="NCBI Taxonomy" id="742174"/>
    <lineage>
        <taxon>Eukaryota</taxon>
        <taxon>Metazoa</taxon>
        <taxon>Ecdysozoa</taxon>
        <taxon>Arthropoda</taxon>
        <taxon>Hexapoda</taxon>
        <taxon>Insecta</taxon>
        <taxon>Pterygota</taxon>
        <taxon>Neoptera</taxon>
        <taxon>Paraneoptera</taxon>
        <taxon>Hemiptera</taxon>
        <taxon>Sternorrhyncha</taxon>
        <taxon>Aphidomorpha</taxon>
        <taxon>Aphidoidea</taxon>
        <taxon>Aphididae</taxon>
        <taxon>Aphidini</taxon>
        <taxon>Melanaphis</taxon>
    </lineage>
</organism>
<name>A0A2H8TDG9_9HEMI</name>
<keyword evidence="1" id="KW-0472">Membrane</keyword>
<reference evidence="2" key="1">
    <citation type="submission" date="2017-10" db="EMBL/GenBank/DDBJ databases">
        <title>Transcriptome Assembly of Sugarcane Aphid Adults.</title>
        <authorList>
            <person name="Scully E.D."/>
            <person name="Palmer N.A."/>
            <person name="Geib S.M."/>
            <person name="Sarath G."/>
            <person name="Sattler S.E."/>
        </authorList>
    </citation>
    <scope>NUCLEOTIDE SEQUENCE</scope>
    <source>
        <tissue evidence="2">Whole body</tissue>
    </source>
</reference>
<sequence length="568" mass="63841">MGTVHPVVNEFKLVTFLNISALDTNHNDIVAFHKQLEIFCNQYIWVHQSTAVLSSCEWMKSSTTSIFHQIEQVKGEILGSLDSNYQPTRVRRGLFNAVGRISKVLFGVCSDEDAEFLNSKISELSNARTDTLNILEAQTRIVRATVTDINSTLTTISKERKNMGDLVTQLSEKLGKSLSTLSELDAREMLSEQVTGISLLLTQQAFGIQKLLHIVNSAIHGQAHPSLMTHRQYVEHLREIQLTLPIGSNLPFPLEKFSITKFIQVTQVSILLANNTLIFIQKIPLISSNSYKGYRLIPFPVRQQGQTYAIFTSVPSALALSSNREYFIPLTESQLGNCKRIDTSFYCSQIMCMYSSTNTICGVNSLLGLKENSSVCKVQYVKITNSIFSRLELTNTWLYVSVSENVAIKCDNEDPHNIILNGTGQLTLNPQCVLYAKQTILFPSQTIVRNSSQNLYNPTQSEGLGSLLVTNISQDLFESHNFSESQNGIGLEDLSRHSKSLKEIEELIKVERNKNYTPKESNLYLIISLIIILTILITLLSSLFCFVKYTARKPIMYQPRDVVAETQI</sequence>
<dbReference type="Pfam" id="PF12259">
    <property type="entry name" value="Baculo_F"/>
    <property type="match status" value="1"/>
</dbReference>
<accession>A0A2H8TDG9</accession>
<dbReference type="OrthoDB" id="6621275at2759"/>